<gene>
    <name evidence="4" type="primary">106080509</name>
</gene>
<dbReference type="InterPro" id="IPR036398">
    <property type="entry name" value="CA_dom_sf"/>
</dbReference>
<dbReference type="OrthoDB" id="429145at2759"/>
<dbReference type="KEGG" id="scac:106080509"/>
<dbReference type="CDD" id="cd00326">
    <property type="entry name" value="alpha_CA"/>
    <property type="match status" value="1"/>
</dbReference>
<dbReference type="Pfam" id="PF00194">
    <property type="entry name" value="Carb_anhydrase"/>
    <property type="match status" value="1"/>
</dbReference>
<feature type="domain" description="Alpha-carbonic anhydrase" evidence="3">
    <location>
        <begin position="19"/>
        <end position="277"/>
    </location>
</feature>
<evidence type="ECO:0000313" key="5">
    <source>
        <dbReference type="Proteomes" id="UP000095300"/>
    </source>
</evidence>
<evidence type="ECO:0000256" key="1">
    <source>
        <dbReference type="ARBA" id="ARBA00010718"/>
    </source>
</evidence>
<dbReference type="Proteomes" id="UP000095300">
    <property type="component" value="Unassembled WGS sequence"/>
</dbReference>
<feature type="signal peptide" evidence="2">
    <location>
        <begin position="1"/>
        <end position="20"/>
    </location>
</feature>
<protein>
    <recommendedName>
        <fullName evidence="3">Alpha-carbonic anhydrase domain-containing protein</fullName>
    </recommendedName>
</protein>
<dbReference type="InterPro" id="IPR023561">
    <property type="entry name" value="Carbonic_anhydrase_a-class"/>
</dbReference>
<keyword evidence="2" id="KW-0732">Signal</keyword>
<dbReference type="PANTHER" id="PTHR18952:SF124">
    <property type="entry name" value="CARBONIC ANHYDRASE 7"/>
    <property type="match status" value="1"/>
</dbReference>
<dbReference type="Gene3D" id="3.10.200.10">
    <property type="entry name" value="Alpha carbonic anhydrase"/>
    <property type="match status" value="1"/>
</dbReference>
<evidence type="ECO:0000259" key="3">
    <source>
        <dbReference type="PROSITE" id="PS51144"/>
    </source>
</evidence>
<evidence type="ECO:0000313" key="4">
    <source>
        <dbReference type="EnsemblMetazoa" id="SCAU015658-PA"/>
    </source>
</evidence>
<accession>A0A1I8QBL4</accession>
<dbReference type="PANTHER" id="PTHR18952">
    <property type="entry name" value="CARBONIC ANHYDRASE"/>
    <property type="match status" value="1"/>
</dbReference>
<name>A0A1I8QBL4_STOCA</name>
<dbReference type="GO" id="GO:0008270">
    <property type="term" value="F:zinc ion binding"/>
    <property type="evidence" value="ECO:0007669"/>
    <property type="project" value="InterPro"/>
</dbReference>
<reference evidence="4" key="1">
    <citation type="submission" date="2020-05" db="UniProtKB">
        <authorList>
            <consortium name="EnsemblMetazoa"/>
        </authorList>
    </citation>
    <scope>IDENTIFICATION</scope>
    <source>
        <strain evidence="4">USDA</strain>
    </source>
</reference>
<dbReference type="SUPFAM" id="SSF51069">
    <property type="entry name" value="Carbonic anhydrase"/>
    <property type="match status" value="1"/>
</dbReference>
<evidence type="ECO:0000256" key="2">
    <source>
        <dbReference type="SAM" id="SignalP"/>
    </source>
</evidence>
<sequence length="278" mass="31546">MIQLKTVSLLLMVISSEVNGWTYDSQDEWHEQYPACGLERQSPIEINSNEVISQHYPVIKYVNYKRLYSVKLINNGHTAQIMFPVNGIIPKISGGPLPKGQTYEFSSLHFHWGANDTVGAEHVHDKHRYSVEVHGVHFNSKYLNLDVALQHEDGVAVLTTFYETLPGEKFSGLEGVSEALQNITLAGTSTKIPNFQLSALYGGIDSYTKRVFYTYHGSLTTPPCAEAATWIIFPKHHSVQRDQVEPFRRLLDEQGEYIVNNFRHLQGINGRKVYYSKS</sequence>
<dbReference type="GO" id="GO:0005737">
    <property type="term" value="C:cytoplasm"/>
    <property type="evidence" value="ECO:0007669"/>
    <property type="project" value="TreeGrafter"/>
</dbReference>
<comment type="similarity">
    <text evidence="1">Belongs to the alpha-carbonic anhydrase family.</text>
</comment>
<dbReference type="SMART" id="SM01057">
    <property type="entry name" value="Carb_anhydrase"/>
    <property type="match status" value="1"/>
</dbReference>
<dbReference type="InterPro" id="IPR001148">
    <property type="entry name" value="CA_dom"/>
</dbReference>
<keyword evidence="5" id="KW-1185">Reference proteome</keyword>
<dbReference type="VEuPathDB" id="VectorBase:SCAU015658"/>
<dbReference type="EnsemblMetazoa" id="SCAU015658-RA">
    <property type="protein sequence ID" value="SCAU015658-PA"/>
    <property type="gene ID" value="SCAU015658"/>
</dbReference>
<dbReference type="STRING" id="35570.A0A1I8QBL4"/>
<proteinExistence type="inferred from homology"/>
<feature type="chain" id="PRO_5009328042" description="Alpha-carbonic anhydrase domain-containing protein" evidence="2">
    <location>
        <begin position="21"/>
        <end position="278"/>
    </location>
</feature>
<organism evidence="4 5">
    <name type="scientific">Stomoxys calcitrans</name>
    <name type="common">Stable fly</name>
    <name type="synonym">Conops calcitrans</name>
    <dbReference type="NCBI Taxonomy" id="35570"/>
    <lineage>
        <taxon>Eukaryota</taxon>
        <taxon>Metazoa</taxon>
        <taxon>Ecdysozoa</taxon>
        <taxon>Arthropoda</taxon>
        <taxon>Hexapoda</taxon>
        <taxon>Insecta</taxon>
        <taxon>Pterygota</taxon>
        <taxon>Neoptera</taxon>
        <taxon>Endopterygota</taxon>
        <taxon>Diptera</taxon>
        <taxon>Brachycera</taxon>
        <taxon>Muscomorpha</taxon>
        <taxon>Muscoidea</taxon>
        <taxon>Muscidae</taxon>
        <taxon>Stomoxys</taxon>
    </lineage>
</organism>
<dbReference type="GO" id="GO:0004089">
    <property type="term" value="F:carbonate dehydratase activity"/>
    <property type="evidence" value="ECO:0007669"/>
    <property type="project" value="InterPro"/>
</dbReference>
<dbReference type="AlphaFoldDB" id="A0A1I8QBL4"/>
<dbReference type="PROSITE" id="PS51144">
    <property type="entry name" value="ALPHA_CA_2"/>
    <property type="match status" value="1"/>
</dbReference>